<dbReference type="Proteomes" id="UP000183997">
    <property type="component" value="Unassembled WGS sequence"/>
</dbReference>
<dbReference type="SMART" id="SM00530">
    <property type="entry name" value="HTH_XRE"/>
    <property type="match status" value="1"/>
</dbReference>
<dbReference type="OrthoDB" id="1786861at2"/>
<dbReference type="AlphaFoldDB" id="A0A1M6WDU0"/>
<feature type="domain" description="HTH cro/C1-type" evidence="2">
    <location>
        <begin position="8"/>
        <end position="62"/>
    </location>
</feature>
<dbReference type="STRING" id="1121421.SAMN02745123_03583"/>
<dbReference type="Pfam" id="PF01381">
    <property type="entry name" value="HTH_3"/>
    <property type="match status" value="1"/>
</dbReference>
<dbReference type="PROSITE" id="PS50943">
    <property type="entry name" value="HTH_CROC1"/>
    <property type="match status" value="1"/>
</dbReference>
<dbReference type="PANTHER" id="PTHR46558">
    <property type="entry name" value="TRACRIPTIONAL REGULATORY PROTEIN-RELATED-RELATED"/>
    <property type="match status" value="1"/>
</dbReference>
<dbReference type="RefSeq" id="WP_072917080.1">
    <property type="nucleotide sequence ID" value="NZ_FRAR01000030.1"/>
</dbReference>
<dbReference type="InterPro" id="IPR001387">
    <property type="entry name" value="Cro/C1-type_HTH"/>
</dbReference>
<dbReference type="SUPFAM" id="SSF47413">
    <property type="entry name" value="lambda repressor-like DNA-binding domains"/>
    <property type="match status" value="1"/>
</dbReference>
<keyword evidence="4" id="KW-1185">Reference proteome</keyword>
<gene>
    <name evidence="3" type="ORF">SAMN02745123_03583</name>
</gene>
<protein>
    <submittedName>
        <fullName evidence="3">DNA-binding transcriptional regulator, XRE-family HTH domain</fullName>
    </submittedName>
</protein>
<evidence type="ECO:0000313" key="4">
    <source>
        <dbReference type="Proteomes" id="UP000183997"/>
    </source>
</evidence>
<evidence type="ECO:0000259" key="2">
    <source>
        <dbReference type="PROSITE" id="PS50943"/>
    </source>
</evidence>
<dbReference type="InterPro" id="IPR010982">
    <property type="entry name" value="Lambda_DNA-bd_dom_sf"/>
</dbReference>
<reference evidence="4" key="1">
    <citation type="submission" date="2016-11" db="EMBL/GenBank/DDBJ databases">
        <authorList>
            <person name="Varghese N."/>
            <person name="Submissions S."/>
        </authorList>
    </citation>
    <scope>NUCLEOTIDE SEQUENCE [LARGE SCALE GENOMIC DNA]</scope>
    <source>
        <strain evidence="4">DSM 10349</strain>
    </source>
</reference>
<dbReference type="GO" id="GO:0003677">
    <property type="term" value="F:DNA binding"/>
    <property type="evidence" value="ECO:0007669"/>
    <property type="project" value="UniProtKB-KW"/>
</dbReference>
<evidence type="ECO:0000313" key="3">
    <source>
        <dbReference type="EMBL" id="SHK91973.1"/>
    </source>
</evidence>
<accession>A0A1M6WDU0</accession>
<dbReference type="Gene3D" id="1.10.260.40">
    <property type="entry name" value="lambda repressor-like DNA-binding domains"/>
    <property type="match status" value="1"/>
</dbReference>
<keyword evidence="1 3" id="KW-0238">DNA-binding</keyword>
<dbReference type="EMBL" id="FRAR01000030">
    <property type="protein sequence ID" value="SHK91973.1"/>
    <property type="molecule type" value="Genomic_DNA"/>
</dbReference>
<organism evidence="3 4">
    <name type="scientific">Desulforamulus aeronauticus DSM 10349</name>
    <dbReference type="NCBI Taxonomy" id="1121421"/>
    <lineage>
        <taxon>Bacteria</taxon>
        <taxon>Bacillati</taxon>
        <taxon>Bacillota</taxon>
        <taxon>Clostridia</taxon>
        <taxon>Eubacteriales</taxon>
        <taxon>Peptococcaceae</taxon>
        <taxon>Desulforamulus</taxon>
    </lineage>
</organism>
<proteinExistence type="predicted"/>
<dbReference type="CDD" id="cd00093">
    <property type="entry name" value="HTH_XRE"/>
    <property type="match status" value="1"/>
</dbReference>
<dbReference type="PANTHER" id="PTHR46558:SF11">
    <property type="entry name" value="HTH-TYPE TRANSCRIPTIONAL REGULATOR XRE"/>
    <property type="match status" value="1"/>
</dbReference>
<evidence type="ECO:0000256" key="1">
    <source>
        <dbReference type="ARBA" id="ARBA00023125"/>
    </source>
</evidence>
<name>A0A1M6WDU0_9FIRM</name>
<sequence>MSKFPEILKGLRELRGLSQKELGSFLNLSKSTISLYESGKREPDYITLDKIANFFGVTTDLLLGRTEDTRIIVTMPPAVSPENLAFWEKIKNLPPEKRKAIEILLGADDQAAAAEGK</sequence>